<feature type="signal peptide" evidence="6">
    <location>
        <begin position="1"/>
        <end position="20"/>
    </location>
</feature>
<evidence type="ECO:0000313" key="8">
    <source>
        <dbReference type="EMBL" id="WDE96473.1"/>
    </source>
</evidence>
<reference evidence="8 9" key="1">
    <citation type="submission" date="2023-02" db="EMBL/GenBank/DDBJ databases">
        <title>Genome sequence of Lentisphaera profundi SAORIC-696.</title>
        <authorList>
            <person name="Kim e."/>
            <person name="Cho J.-C."/>
            <person name="Choi A."/>
            <person name="Kang I."/>
        </authorList>
    </citation>
    <scope>NUCLEOTIDE SEQUENCE [LARGE SCALE GENOMIC DNA]</scope>
    <source>
        <strain evidence="8 9">SAORIC-696</strain>
    </source>
</reference>
<evidence type="ECO:0000259" key="7">
    <source>
        <dbReference type="Pfam" id="PF01120"/>
    </source>
</evidence>
<evidence type="ECO:0000256" key="1">
    <source>
        <dbReference type="ARBA" id="ARBA00007951"/>
    </source>
</evidence>
<dbReference type="PANTHER" id="PTHR10030:SF37">
    <property type="entry name" value="ALPHA-L-FUCOSIDASE-RELATED"/>
    <property type="match status" value="1"/>
</dbReference>
<sequence>MKKALFNILIFFTLIFTPMAASHDKTKWFTDSRFGMFIHFGLYSIPSGEWEGEIMGRNMYAEWIQKQGNWPSGISNEKYQALTKEFNPVKFNADEWVLEAKNAGMKYILITAKHHDGFALWPSKVSKYNVRDATPLKRDILGELISLVRKNDPDCLINSRILTNDKEALEKVDFESMMDNHFPKRLIKQPWETSATMNDSWAYHKYDYAWHGKSKYGLAFLDGHVANLFVGPRASTTTTYNFSRD</sequence>
<feature type="domain" description="Glycoside hydrolase family 29 N-terminal" evidence="7">
    <location>
        <begin position="22"/>
        <end position="152"/>
    </location>
</feature>
<gene>
    <name evidence="8" type="ORF">PQO03_00650</name>
</gene>
<dbReference type="InterPro" id="IPR000933">
    <property type="entry name" value="Glyco_hydro_29"/>
</dbReference>
<protein>
    <recommendedName>
        <fullName evidence="2">alpha-L-fucosidase</fullName>
        <ecNumber evidence="2">3.2.1.51</ecNumber>
    </recommendedName>
</protein>
<comment type="similarity">
    <text evidence="1">Belongs to the glycosyl hydrolase 29 family.</text>
</comment>
<keyword evidence="5" id="KW-0326">Glycosidase</keyword>
<dbReference type="SMART" id="SM00812">
    <property type="entry name" value="Alpha_L_fucos"/>
    <property type="match status" value="1"/>
</dbReference>
<dbReference type="SUPFAM" id="SSF51445">
    <property type="entry name" value="(Trans)glycosidases"/>
    <property type="match status" value="1"/>
</dbReference>
<dbReference type="InterPro" id="IPR057739">
    <property type="entry name" value="Glyco_hydro_29_N"/>
</dbReference>
<dbReference type="Proteomes" id="UP001214250">
    <property type="component" value="Chromosome 1"/>
</dbReference>
<evidence type="ECO:0000256" key="3">
    <source>
        <dbReference type="ARBA" id="ARBA00022729"/>
    </source>
</evidence>
<name>A0ABY7VT78_9BACT</name>
<proteinExistence type="inferred from homology"/>
<feature type="chain" id="PRO_5047194940" description="alpha-L-fucosidase" evidence="6">
    <location>
        <begin position="21"/>
        <end position="245"/>
    </location>
</feature>
<dbReference type="EC" id="3.2.1.51" evidence="2"/>
<dbReference type="Gene3D" id="3.20.20.80">
    <property type="entry name" value="Glycosidases"/>
    <property type="match status" value="2"/>
</dbReference>
<evidence type="ECO:0000256" key="6">
    <source>
        <dbReference type="SAM" id="SignalP"/>
    </source>
</evidence>
<dbReference type="EMBL" id="CP117811">
    <property type="protein sequence ID" value="WDE96473.1"/>
    <property type="molecule type" value="Genomic_DNA"/>
</dbReference>
<dbReference type="RefSeq" id="WP_274150538.1">
    <property type="nucleotide sequence ID" value="NZ_CP117811.1"/>
</dbReference>
<evidence type="ECO:0000256" key="4">
    <source>
        <dbReference type="ARBA" id="ARBA00022801"/>
    </source>
</evidence>
<keyword evidence="9" id="KW-1185">Reference proteome</keyword>
<dbReference type="InterPro" id="IPR017853">
    <property type="entry name" value="GH"/>
</dbReference>
<evidence type="ECO:0000256" key="5">
    <source>
        <dbReference type="ARBA" id="ARBA00023295"/>
    </source>
</evidence>
<dbReference type="Pfam" id="PF01120">
    <property type="entry name" value="Alpha_L_fucos"/>
    <property type="match status" value="1"/>
</dbReference>
<evidence type="ECO:0000256" key="2">
    <source>
        <dbReference type="ARBA" id="ARBA00012662"/>
    </source>
</evidence>
<evidence type="ECO:0000313" key="9">
    <source>
        <dbReference type="Proteomes" id="UP001214250"/>
    </source>
</evidence>
<keyword evidence="3 6" id="KW-0732">Signal</keyword>
<accession>A0ABY7VT78</accession>
<dbReference type="PANTHER" id="PTHR10030">
    <property type="entry name" value="ALPHA-L-FUCOSIDASE"/>
    <property type="match status" value="1"/>
</dbReference>
<organism evidence="8 9">
    <name type="scientific">Lentisphaera profundi</name>
    <dbReference type="NCBI Taxonomy" id="1658616"/>
    <lineage>
        <taxon>Bacteria</taxon>
        <taxon>Pseudomonadati</taxon>
        <taxon>Lentisphaerota</taxon>
        <taxon>Lentisphaeria</taxon>
        <taxon>Lentisphaerales</taxon>
        <taxon>Lentisphaeraceae</taxon>
        <taxon>Lentisphaera</taxon>
    </lineage>
</organism>
<keyword evidence="4" id="KW-0378">Hydrolase</keyword>